<sequence length="312" mass="33965">MNRIAFIFSGQGAQYVGMGKELYDNIKESREVFEAADKALGFSISDLCFEGSKEELDKTENTQPAIVTTSIALLKALEKEGIKAEVTAGLSLGEYSALVYSEVFNLEDAVRLVKRRGKFMQEEVPEGVGTMAAILGLDRDAVQEACNAAKAEGIVEVANYNCPSQIVIAGEIKAVEAACNKAKELGAKRTMPLSVSAPFHTSMLKGAGEKLYKELENVHLKNIKVPVMTNVTGDYINNKDEIKDLLKKQVASSVLWEDIIKNMIKNGINTFIEIGPGKALSGFVKKIDRSVKVLNVEDLASLKKTVEEIKGV</sequence>
<dbReference type="SMART" id="SM00827">
    <property type="entry name" value="PKS_AT"/>
    <property type="match status" value="1"/>
</dbReference>
<dbReference type="Gene3D" id="3.40.366.10">
    <property type="entry name" value="Malonyl-Coenzyme A Acyl Carrier Protein, domain 2"/>
    <property type="match status" value="1"/>
</dbReference>
<evidence type="ECO:0000313" key="8">
    <source>
        <dbReference type="Proteomes" id="UP000422764"/>
    </source>
</evidence>
<name>A0A6I6F621_9CLOT</name>
<dbReference type="InterPro" id="IPR004410">
    <property type="entry name" value="Malonyl_CoA-ACP_transAc_FabD"/>
</dbReference>
<dbReference type="PANTHER" id="PTHR42681">
    <property type="entry name" value="MALONYL-COA-ACYL CARRIER PROTEIN TRANSACYLASE, MITOCHONDRIAL"/>
    <property type="match status" value="1"/>
</dbReference>
<protein>
    <recommendedName>
        <fullName evidence="4">Malonyl CoA-acyl carrier protein transacylase</fullName>
        <ecNumber evidence="4">2.3.1.39</ecNumber>
    </recommendedName>
</protein>
<gene>
    <name evidence="7" type="primary">fabD</name>
    <name evidence="7" type="ORF">GOM49_17600</name>
</gene>
<comment type="catalytic activity">
    <reaction evidence="3 4">
        <text>holo-[ACP] + malonyl-CoA = malonyl-[ACP] + CoA</text>
        <dbReference type="Rhea" id="RHEA:41792"/>
        <dbReference type="Rhea" id="RHEA-COMP:9623"/>
        <dbReference type="Rhea" id="RHEA-COMP:9685"/>
        <dbReference type="ChEBI" id="CHEBI:57287"/>
        <dbReference type="ChEBI" id="CHEBI:57384"/>
        <dbReference type="ChEBI" id="CHEBI:64479"/>
        <dbReference type="ChEBI" id="CHEBI:78449"/>
        <dbReference type="EC" id="2.3.1.39"/>
    </reaction>
</comment>
<feature type="domain" description="Malonyl-CoA:ACP transacylase (MAT)" evidence="6">
    <location>
        <begin position="7"/>
        <end position="306"/>
    </location>
</feature>
<dbReference type="InterPro" id="IPR016035">
    <property type="entry name" value="Acyl_Trfase/lysoPLipase"/>
</dbReference>
<dbReference type="EMBL" id="CP046522">
    <property type="protein sequence ID" value="QGU96664.1"/>
    <property type="molecule type" value="Genomic_DNA"/>
</dbReference>
<proteinExistence type="inferred from homology"/>
<dbReference type="Pfam" id="PF00698">
    <property type="entry name" value="Acyl_transf_1"/>
    <property type="match status" value="1"/>
</dbReference>
<evidence type="ECO:0000256" key="5">
    <source>
        <dbReference type="PIRSR" id="PIRSR000446-1"/>
    </source>
</evidence>
<dbReference type="GO" id="GO:0005829">
    <property type="term" value="C:cytosol"/>
    <property type="evidence" value="ECO:0007669"/>
    <property type="project" value="TreeGrafter"/>
</dbReference>
<dbReference type="PANTHER" id="PTHR42681:SF1">
    <property type="entry name" value="MALONYL-COA-ACYL CARRIER PROTEIN TRANSACYLASE, MITOCHONDRIAL"/>
    <property type="match status" value="1"/>
</dbReference>
<feature type="active site" evidence="5">
    <location>
        <position position="91"/>
    </location>
</feature>
<evidence type="ECO:0000259" key="6">
    <source>
        <dbReference type="SMART" id="SM00827"/>
    </source>
</evidence>
<dbReference type="SUPFAM" id="SSF55048">
    <property type="entry name" value="Probable ACP-binding domain of malonyl-CoA ACP transacylase"/>
    <property type="match status" value="1"/>
</dbReference>
<dbReference type="FunFam" id="3.30.70.250:FF:000001">
    <property type="entry name" value="Malonyl CoA-acyl carrier protein transacylase"/>
    <property type="match status" value="1"/>
</dbReference>
<dbReference type="InterPro" id="IPR014043">
    <property type="entry name" value="Acyl_transferase_dom"/>
</dbReference>
<feature type="active site" evidence="5">
    <location>
        <position position="200"/>
    </location>
</feature>
<dbReference type="AlphaFoldDB" id="A0A6I6F621"/>
<evidence type="ECO:0000313" key="7">
    <source>
        <dbReference type="EMBL" id="QGU96664.1"/>
    </source>
</evidence>
<dbReference type="NCBIfam" id="TIGR00128">
    <property type="entry name" value="fabD"/>
    <property type="match status" value="1"/>
</dbReference>
<organism evidence="7 8">
    <name type="scientific">Clostridium bovifaecis</name>
    <dbReference type="NCBI Taxonomy" id="2184719"/>
    <lineage>
        <taxon>Bacteria</taxon>
        <taxon>Bacillati</taxon>
        <taxon>Bacillota</taxon>
        <taxon>Clostridia</taxon>
        <taxon>Eubacteriales</taxon>
        <taxon>Clostridiaceae</taxon>
        <taxon>Clostridium</taxon>
    </lineage>
</organism>
<reference evidence="7 8" key="1">
    <citation type="submission" date="2019-12" db="EMBL/GenBank/DDBJ databases">
        <title>Genome sequenceing of Clostridium bovifaecis.</title>
        <authorList>
            <person name="Yao Y."/>
        </authorList>
    </citation>
    <scope>NUCLEOTIDE SEQUENCE [LARGE SCALE GENOMIC DNA]</scope>
    <source>
        <strain evidence="7 8">BXX</strain>
    </source>
</reference>
<dbReference type="Gene3D" id="3.30.70.250">
    <property type="entry name" value="Malonyl-CoA ACP transacylase, ACP-binding"/>
    <property type="match status" value="1"/>
</dbReference>
<keyword evidence="2 4" id="KW-0012">Acyltransferase</keyword>
<comment type="similarity">
    <text evidence="4">Belongs to the fabD family.</text>
</comment>
<dbReference type="GO" id="GO:0006633">
    <property type="term" value="P:fatty acid biosynthetic process"/>
    <property type="evidence" value="ECO:0007669"/>
    <property type="project" value="TreeGrafter"/>
</dbReference>
<dbReference type="InterPro" id="IPR001227">
    <property type="entry name" value="Ac_transferase_dom_sf"/>
</dbReference>
<dbReference type="PIRSF" id="PIRSF000446">
    <property type="entry name" value="Mct"/>
    <property type="match status" value="1"/>
</dbReference>
<dbReference type="GO" id="GO:0004314">
    <property type="term" value="F:[acyl-carrier-protein] S-malonyltransferase activity"/>
    <property type="evidence" value="ECO:0007669"/>
    <property type="project" value="UniProtKB-EC"/>
</dbReference>
<keyword evidence="8" id="KW-1185">Reference proteome</keyword>
<accession>A0A6I6F621</accession>
<dbReference type="SUPFAM" id="SSF52151">
    <property type="entry name" value="FabD/lysophospholipase-like"/>
    <property type="match status" value="1"/>
</dbReference>
<dbReference type="InterPro" id="IPR050858">
    <property type="entry name" value="Mal-CoA-ACP_Trans/PKS_FabD"/>
</dbReference>
<dbReference type="InterPro" id="IPR016036">
    <property type="entry name" value="Malonyl_transacylase_ACP-bd"/>
</dbReference>
<keyword evidence="1 4" id="KW-0808">Transferase</keyword>
<dbReference type="Proteomes" id="UP000422764">
    <property type="component" value="Chromosome"/>
</dbReference>
<evidence type="ECO:0000256" key="2">
    <source>
        <dbReference type="ARBA" id="ARBA00023315"/>
    </source>
</evidence>
<evidence type="ECO:0000256" key="4">
    <source>
        <dbReference type="PIRNR" id="PIRNR000446"/>
    </source>
</evidence>
<dbReference type="InterPro" id="IPR024925">
    <property type="entry name" value="Malonyl_CoA-ACP_transAc"/>
</dbReference>
<evidence type="ECO:0000256" key="3">
    <source>
        <dbReference type="ARBA" id="ARBA00048462"/>
    </source>
</evidence>
<evidence type="ECO:0000256" key="1">
    <source>
        <dbReference type="ARBA" id="ARBA00022679"/>
    </source>
</evidence>
<dbReference type="EC" id="2.3.1.39" evidence="4"/>